<dbReference type="PANTHER" id="PTHR13227:SF0">
    <property type="entry name" value="EUKARYOTIC TRANSLATION INITIATION FACTOR 2A"/>
    <property type="match status" value="1"/>
</dbReference>
<evidence type="ECO:0000259" key="10">
    <source>
        <dbReference type="Pfam" id="PF08662"/>
    </source>
</evidence>
<dbReference type="GO" id="GO:0043022">
    <property type="term" value="F:ribosome binding"/>
    <property type="evidence" value="ECO:0007669"/>
    <property type="project" value="UniProtKB-UniRule"/>
</dbReference>
<gene>
    <name evidence="11" type="ORF">BCR44DRAFT_1435979</name>
</gene>
<evidence type="ECO:0000256" key="6">
    <source>
        <dbReference type="ARBA" id="ARBA00022845"/>
    </source>
</evidence>
<evidence type="ECO:0000256" key="4">
    <source>
        <dbReference type="ARBA" id="ARBA00022574"/>
    </source>
</evidence>
<dbReference type="InterPro" id="IPR011387">
    <property type="entry name" value="TIF2A"/>
</dbReference>
<dbReference type="GO" id="GO:0022627">
    <property type="term" value="C:cytosolic small ribosomal subunit"/>
    <property type="evidence" value="ECO:0007669"/>
    <property type="project" value="TreeGrafter"/>
</dbReference>
<dbReference type="InterPro" id="IPR015943">
    <property type="entry name" value="WD40/YVTN_repeat-like_dom_sf"/>
</dbReference>
<evidence type="ECO:0000256" key="9">
    <source>
        <dbReference type="SAM" id="MobiDB-lite"/>
    </source>
</evidence>
<feature type="domain" description="Translation initiation factor beta propellor-like" evidence="10">
    <location>
        <begin position="214"/>
        <end position="407"/>
    </location>
</feature>
<keyword evidence="6 8" id="KW-0810">Translation regulation</keyword>
<dbReference type="GO" id="GO:0003729">
    <property type="term" value="F:mRNA binding"/>
    <property type="evidence" value="ECO:0007669"/>
    <property type="project" value="TreeGrafter"/>
</dbReference>
<dbReference type="Pfam" id="PF08662">
    <property type="entry name" value="eIF2A"/>
    <property type="match status" value="1"/>
</dbReference>
<accession>A0A1Y2HJ42</accession>
<keyword evidence="7 8" id="KW-0648">Protein biosynthesis</keyword>
<keyword evidence="5" id="KW-0677">Repeat</keyword>
<evidence type="ECO:0000256" key="8">
    <source>
        <dbReference type="PIRNR" id="PIRNR017222"/>
    </source>
</evidence>
<dbReference type="Proteomes" id="UP000193411">
    <property type="component" value="Unassembled WGS sequence"/>
</dbReference>
<dbReference type="InterPro" id="IPR013979">
    <property type="entry name" value="TIF_beta_prop-like"/>
</dbReference>
<dbReference type="GO" id="GO:0006417">
    <property type="term" value="P:regulation of translation"/>
    <property type="evidence" value="ECO:0007669"/>
    <property type="project" value="UniProtKB-KW"/>
</dbReference>
<proteinExistence type="inferred from homology"/>
<sequence>MTSYAVTYRSGTEVAACNPAAVDSSLPVPFSRQGNFRAFVQSKTGNLVACVSTEGLTVTDLTSNTEIYSFQQKGIIEVSMSPKGTYVCTWERQAKPDPATNRPHMNLLIHNVLTKEVIARHPHKNQASWIPQWSDDESLYGRLSGTSDVTFYVTIGPNAGAAFKLRGATNIADYSISPGNNPHVVVFIPEDKRGTPAIVKMFSLGNFQNPTSAKTFYKADKVKFVWNHLGTGVLVLTSTEVDSTGQSYYGENNLYYMSTAGNWDCRVALDKEGPIHDLAWAPNGREFAVIYGFMPSKTMMFNYKADPVFDFGTAARNTLAFSPNGRILLIGGFGNLPGEFELWDLSKTLKLANLSSPNATQITWSPDGRHLLTATLSPRLRVDNGWKVWHYRGVCVAKHDVKELFQIEWRPVSSAGPNIEQWARRELSPAPAGIQGVGAAKPKSVGGAYRPPSARMGGAARSVPGAAFVETSGGNKSPGLRGGPRQVPGMTPPPGANANGNVGARGGSAASANGNGGRNSPRPGQQLRAQGGASSPMSAGQPPRSGTSSPAAPPSPAGSAGGGGGAGEPGAEKRIQTLTKKLKQIQGLKQKMSNGERLDQAQQKKVASEGDVRTELALLGVTQLSI</sequence>
<feature type="compositionally biased region" description="Low complexity" evidence="9">
    <location>
        <begin position="496"/>
        <end position="524"/>
    </location>
</feature>
<dbReference type="PANTHER" id="PTHR13227">
    <property type="entry name" value="EUKARYOTIC TRANSLATION INITIATION FACTOR 2A"/>
    <property type="match status" value="1"/>
</dbReference>
<dbReference type="STRING" id="765915.A0A1Y2HJ42"/>
<dbReference type="PIRSF" id="PIRSF017222">
    <property type="entry name" value="eIF2A"/>
    <property type="match status" value="1"/>
</dbReference>
<dbReference type="SUPFAM" id="SSF82171">
    <property type="entry name" value="DPP6 N-terminal domain-like"/>
    <property type="match status" value="1"/>
</dbReference>
<dbReference type="GO" id="GO:0000049">
    <property type="term" value="F:tRNA binding"/>
    <property type="evidence" value="ECO:0007669"/>
    <property type="project" value="UniProtKB-UniRule"/>
</dbReference>
<dbReference type="OrthoDB" id="2194683at2759"/>
<dbReference type="AlphaFoldDB" id="A0A1Y2HJ42"/>
<evidence type="ECO:0000256" key="5">
    <source>
        <dbReference type="ARBA" id="ARBA00022737"/>
    </source>
</evidence>
<comment type="caution">
    <text evidence="11">The sequence shown here is derived from an EMBL/GenBank/DDBJ whole genome shotgun (WGS) entry which is preliminary data.</text>
</comment>
<organism evidence="11 12">
    <name type="scientific">Catenaria anguillulae PL171</name>
    <dbReference type="NCBI Taxonomy" id="765915"/>
    <lineage>
        <taxon>Eukaryota</taxon>
        <taxon>Fungi</taxon>
        <taxon>Fungi incertae sedis</taxon>
        <taxon>Blastocladiomycota</taxon>
        <taxon>Blastocladiomycetes</taxon>
        <taxon>Blastocladiales</taxon>
        <taxon>Catenariaceae</taxon>
        <taxon>Catenaria</taxon>
    </lineage>
</organism>
<comment type="similarity">
    <text evidence="1 8">Belongs to the WD repeat EIF2A family.</text>
</comment>
<keyword evidence="3 8" id="KW-0396">Initiation factor</keyword>
<feature type="compositionally biased region" description="Gly residues" evidence="9">
    <location>
        <begin position="559"/>
        <end position="568"/>
    </location>
</feature>
<evidence type="ECO:0000256" key="3">
    <source>
        <dbReference type="ARBA" id="ARBA00022540"/>
    </source>
</evidence>
<evidence type="ECO:0000256" key="1">
    <source>
        <dbReference type="ARBA" id="ARBA00009573"/>
    </source>
</evidence>
<feature type="region of interest" description="Disordered" evidence="9">
    <location>
        <begin position="589"/>
        <end position="610"/>
    </location>
</feature>
<dbReference type="Gene3D" id="2.130.10.10">
    <property type="entry name" value="YVTN repeat-like/Quinoprotein amine dehydrogenase"/>
    <property type="match status" value="1"/>
</dbReference>
<feature type="region of interest" description="Disordered" evidence="9">
    <location>
        <begin position="433"/>
        <end position="576"/>
    </location>
</feature>
<comment type="function">
    <text evidence="8">Functions in the early steps of protein synthesis of a small number of specific mRNAs. Acts by directing the binding of methionyl-tRNAi to 40S ribosomal subunits. In contrast to the eIF-2 complex, it binds methionyl-tRNAi to 40S subunits in a codon-dependent manner, whereas the eIF-2 complex binds methionyl-tRNAi to 40S subunits in a GTP-dependent manner.</text>
</comment>
<evidence type="ECO:0000313" key="12">
    <source>
        <dbReference type="Proteomes" id="UP000193411"/>
    </source>
</evidence>
<evidence type="ECO:0000256" key="2">
    <source>
        <dbReference type="ARBA" id="ARBA00013819"/>
    </source>
</evidence>
<keyword evidence="12" id="KW-1185">Reference proteome</keyword>
<keyword evidence="4" id="KW-0853">WD repeat</keyword>
<dbReference type="EMBL" id="MCFL01000027">
    <property type="protein sequence ID" value="ORZ34575.1"/>
    <property type="molecule type" value="Genomic_DNA"/>
</dbReference>
<evidence type="ECO:0000313" key="11">
    <source>
        <dbReference type="EMBL" id="ORZ34575.1"/>
    </source>
</evidence>
<reference evidence="11 12" key="1">
    <citation type="submission" date="2016-07" db="EMBL/GenBank/DDBJ databases">
        <title>Pervasive Adenine N6-methylation of Active Genes in Fungi.</title>
        <authorList>
            <consortium name="DOE Joint Genome Institute"/>
            <person name="Mondo S.J."/>
            <person name="Dannebaum R.O."/>
            <person name="Kuo R.C."/>
            <person name="Labutti K."/>
            <person name="Haridas S."/>
            <person name="Kuo A."/>
            <person name="Salamov A."/>
            <person name="Ahrendt S.R."/>
            <person name="Lipzen A."/>
            <person name="Sullivan W."/>
            <person name="Andreopoulos W.B."/>
            <person name="Clum A."/>
            <person name="Lindquist E."/>
            <person name="Daum C."/>
            <person name="Ramamoorthy G.K."/>
            <person name="Gryganskyi A."/>
            <person name="Culley D."/>
            <person name="Magnuson J.K."/>
            <person name="James T.Y."/>
            <person name="O'Malley M.A."/>
            <person name="Stajich J.E."/>
            <person name="Spatafora J.W."/>
            <person name="Visel A."/>
            <person name="Grigoriev I.V."/>
        </authorList>
    </citation>
    <scope>NUCLEOTIDE SEQUENCE [LARGE SCALE GENOMIC DNA]</scope>
    <source>
        <strain evidence="11 12">PL171</strain>
    </source>
</reference>
<evidence type="ECO:0000256" key="7">
    <source>
        <dbReference type="ARBA" id="ARBA00022917"/>
    </source>
</evidence>
<protein>
    <recommendedName>
        <fullName evidence="2 8">Eukaryotic translation initiation factor 2A</fullName>
        <shortName evidence="8">eIF-2A</shortName>
    </recommendedName>
</protein>
<name>A0A1Y2HJ42_9FUNG</name>
<dbReference type="GO" id="GO:0003743">
    <property type="term" value="F:translation initiation factor activity"/>
    <property type="evidence" value="ECO:0007669"/>
    <property type="project" value="UniProtKB-UniRule"/>
</dbReference>